<dbReference type="InterPro" id="IPR051333">
    <property type="entry name" value="CLIP_Serine_Protease"/>
</dbReference>
<dbReference type="SMART" id="SM00020">
    <property type="entry name" value="Tryp_SPc"/>
    <property type="match status" value="1"/>
</dbReference>
<protein>
    <recommendedName>
        <fullName evidence="3">Peptidase S1 domain-containing protein</fullName>
    </recommendedName>
</protein>
<dbReference type="PANTHER" id="PTHR24260">
    <property type="match status" value="1"/>
</dbReference>
<evidence type="ECO:0000313" key="4">
    <source>
        <dbReference type="EMBL" id="KAJ3656396.1"/>
    </source>
</evidence>
<reference evidence="4" key="1">
    <citation type="journal article" date="2023" name="G3 (Bethesda)">
        <title>Whole genome assemblies of Zophobas morio and Tenebrio molitor.</title>
        <authorList>
            <person name="Kaur S."/>
            <person name="Stinson S.A."/>
            <person name="diCenzo G.C."/>
        </authorList>
    </citation>
    <scope>NUCLEOTIDE SEQUENCE</scope>
    <source>
        <strain evidence="4">QUZm001</strain>
    </source>
</reference>
<dbReference type="AlphaFoldDB" id="A0AA38ILI5"/>
<dbReference type="EMBL" id="JALNTZ010000004">
    <property type="protein sequence ID" value="KAJ3656396.1"/>
    <property type="molecule type" value="Genomic_DNA"/>
</dbReference>
<keyword evidence="1" id="KW-1015">Disulfide bond</keyword>
<proteinExistence type="predicted"/>
<evidence type="ECO:0000313" key="5">
    <source>
        <dbReference type="Proteomes" id="UP001168821"/>
    </source>
</evidence>
<dbReference type="GO" id="GO:0004252">
    <property type="term" value="F:serine-type endopeptidase activity"/>
    <property type="evidence" value="ECO:0007669"/>
    <property type="project" value="InterPro"/>
</dbReference>
<feature type="domain" description="Peptidase S1" evidence="3">
    <location>
        <begin position="25"/>
        <end position="257"/>
    </location>
</feature>
<keyword evidence="2" id="KW-0732">Signal</keyword>
<dbReference type="Gene3D" id="2.40.10.10">
    <property type="entry name" value="Trypsin-like serine proteases"/>
    <property type="match status" value="2"/>
</dbReference>
<dbReference type="Pfam" id="PF00089">
    <property type="entry name" value="Trypsin"/>
    <property type="match status" value="1"/>
</dbReference>
<keyword evidence="5" id="KW-1185">Reference proteome</keyword>
<dbReference type="Proteomes" id="UP001168821">
    <property type="component" value="Unassembled WGS sequence"/>
</dbReference>
<dbReference type="SUPFAM" id="SSF50494">
    <property type="entry name" value="Trypsin-like serine proteases"/>
    <property type="match status" value="1"/>
</dbReference>
<evidence type="ECO:0000256" key="1">
    <source>
        <dbReference type="ARBA" id="ARBA00023157"/>
    </source>
</evidence>
<dbReference type="InterPro" id="IPR009003">
    <property type="entry name" value="Peptidase_S1_PA"/>
</dbReference>
<dbReference type="PROSITE" id="PS50240">
    <property type="entry name" value="TRYPSIN_DOM"/>
    <property type="match status" value="1"/>
</dbReference>
<comment type="caution">
    <text evidence="4">The sequence shown here is derived from an EMBL/GenBank/DDBJ whole genome shotgun (WGS) entry which is preliminary data.</text>
</comment>
<name>A0AA38ILI5_9CUCU</name>
<organism evidence="4 5">
    <name type="scientific">Zophobas morio</name>
    <dbReference type="NCBI Taxonomy" id="2755281"/>
    <lineage>
        <taxon>Eukaryota</taxon>
        <taxon>Metazoa</taxon>
        <taxon>Ecdysozoa</taxon>
        <taxon>Arthropoda</taxon>
        <taxon>Hexapoda</taxon>
        <taxon>Insecta</taxon>
        <taxon>Pterygota</taxon>
        <taxon>Neoptera</taxon>
        <taxon>Endopterygota</taxon>
        <taxon>Coleoptera</taxon>
        <taxon>Polyphaga</taxon>
        <taxon>Cucujiformia</taxon>
        <taxon>Tenebrionidae</taxon>
        <taxon>Zophobas</taxon>
    </lineage>
</organism>
<sequence length="258" mass="28357">MFKFSAFCLFIVLFYSQVVTSEKRIFGGHAARAGQFPFAAGIYVTTDDSRHFCGGVLYNNQWIITAGQCVQNAVLFSIQLGSNYLTANDPNRLVLATSSYILHPDFNPETLENDIGLIRLRIPIEFTDYIQPIYTLPANDMKADYGLLATGWGQISDDDAELIDELNWVTITSITNDECKITYGDQIKDSMLCAAGNYMEGTCIGDIGSPLVELIRAGNGCLAGIASFISSHGCESTDASGFTRIYPYVAWVRNVTSE</sequence>
<dbReference type="PRINTS" id="PR00722">
    <property type="entry name" value="CHYMOTRYPSIN"/>
</dbReference>
<feature type="chain" id="PRO_5041225532" description="Peptidase S1 domain-containing protein" evidence="2">
    <location>
        <begin position="22"/>
        <end position="258"/>
    </location>
</feature>
<dbReference type="GO" id="GO:0006508">
    <property type="term" value="P:proteolysis"/>
    <property type="evidence" value="ECO:0007669"/>
    <property type="project" value="InterPro"/>
</dbReference>
<dbReference type="InterPro" id="IPR001314">
    <property type="entry name" value="Peptidase_S1A"/>
</dbReference>
<accession>A0AA38ILI5</accession>
<dbReference type="CDD" id="cd00190">
    <property type="entry name" value="Tryp_SPc"/>
    <property type="match status" value="1"/>
</dbReference>
<dbReference type="PANTHER" id="PTHR24260:SF136">
    <property type="entry name" value="GH08193P-RELATED"/>
    <property type="match status" value="1"/>
</dbReference>
<evidence type="ECO:0000259" key="3">
    <source>
        <dbReference type="PROSITE" id="PS50240"/>
    </source>
</evidence>
<gene>
    <name evidence="4" type="ORF">Zmor_015477</name>
</gene>
<dbReference type="FunFam" id="2.40.10.10:FF:000068">
    <property type="entry name" value="transmembrane protease serine 2"/>
    <property type="match status" value="1"/>
</dbReference>
<dbReference type="InterPro" id="IPR001254">
    <property type="entry name" value="Trypsin_dom"/>
</dbReference>
<feature type="signal peptide" evidence="2">
    <location>
        <begin position="1"/>
        <end position="21"/>
    </location>
</feature>
<dbReference type="InterPro" id="IPR043504">
    <property type="entry name" value="Peptidase_S1_PA_chymotrypsin"/>
</dbReference>
<evidence type="ECO:0000256" key="2">
    <source>
        <dbReference type="SAM" id="SignalP"/>
    </source>
</evidence>